<evidence type="ECO:0000256" key="7">
    <source>
        <dbReference type="RuleBase" id="RU000382"/>
    </source>
</evidence>
<evidence type="ECO:0000256" key="2">
    <source>
        <dbReference type="ARBA" id="ARBA00009533"/>
    </source>
</evidence>
<organism evidence="8 9">
    <name type="scientific">Leptolyngbya foveolarum</name>
    <dbReference type="NCBI Taxonomy" id="47253"/>
    <lineage>
        <taxon>Bacteria</taxon>
        <taxon>Bacillati</taxon>
        <taxon>Cyanobacteriota</taxon>
        <taxon>Cyanophyceae</taxon>
        <taxon>Leptolyngbyales</taxon>
        <taxon>Leptolyngbyaceae</taxon>
        <taxon>Leptolyngbya group</taxon>
        <taxon>Leptolyngbya</taxon>
    </lineage>
</organism>
<dbReference type="Pfam" id="PF00282">
    <property type="entry name" value="Pyridoxal_deC"/>
    <property type="match status" value="1"/>
</dbReference>
<dbReference type="AlphaFoldDB" id="A0A2W4UBG5"/>
<dbReference type="GO" id="GO:0030170">
    <property type="term" value="F:pyridoxal phosphate binding"/>
    <property type="evidence" value="ECO:0007669"/>
    <property type="project" value="InterPro"/>
</dbReference>
<dbReference type="SUPFAM" id="SSF53383">
    <property type="entry name" value="PLP-dependent transferases"/>
    <property type="match status" value="1"/>
</dbReference>
<keyword evidence="5 7" id="KW-0456">Lyase</keyword>
<proteinExistence type="inferred from homology"/>
<keyword evidence="8" id="KW-0808">Transferase</keyword>
<dbReference type="GO" id="GO:0019752">
    <property type="term" value="P:carboxylic acid metabolic process"/>
    <property type="evidence" value="ECO:0007669"/>
    <property type="project" value="InterPro"/>
</dbReference>
<dbReference type="PANTHER" id="PTHR45677">
    <property type="entry name" value="GLUTAMATE DECARBOXYLASE-RELATED"/>
    <property type="match status" value="1"/>
</dbReference>
<feature type="modified residue" description="N6-(pyridoxal phosphate)lysine" evidence="6">
    <location>
        <position position="271"/>
    </location>
</feature>
<dbReference type="GO" id="GO:0008483">
    <property type="term" value="F:transaminase activity"/>
    <property type="evidence" value="ECO:0007669"/>
    <property type="project" value="UniProtKB-KW"/>
</dbReference>
<dbReference type="Proteomes" id="UP000249354">
    <property type="component" value="Unassembled WGS sequence"/>
</dbReference>
<dbReference type="Gene3D" id="3.90.1150.170">
    <property type="match status" value="1"/>
</dbReference>
<name>A0A2W4UBG5_9CYAN</name>
<evidence type="ECO:0000313" key="9">
    <source>
        <dbReference type="Proteomes" id="UP000249354"/>
    </source>
</evidence>
<accession>A0A2W4UBG5</accession>
<keyword evidence="3" id="KW-0210">Decarboxylase</keyword>
<dbReference type="InterPro" id="IPR015424">
    <property type="entry name" value="PyrdxlP-dep_Trfase"/>
</dbReference>
<comment type="cofactor">
    <cofactor evidence="1 6 7">
        <name>pyridoxal 5'-phosphate</name>
        <dbReference type="ChEBI" id="CHEBI:597326"/>
    </cofactor>
</comment>
<evidence type="ECO:0000313" key="8">
    <source>
        <dbReference type="EMBL" id="PZO16410.1"/>
    </source>
</evidence>
<comment type="caution">
    <text evidence="8">The sequence shown here is derived from an EMBL/GenBank/DDBJ whole genome shotgun (WGS) entry which is preliminary data.</text>
</comment>
<comment type="similarity">
    <text evidence="2 7">Belongs to the group II decarboxylase family.</text>
</comment>
<sequence length="465" mass="50811">MTQADARSPLPEPIATEQFEQWAQIPEQSVDSEVLLGWVRSQLKSSMNAAHPGYMGHMDSIPTTLSVIGDLLVAALNNNMLSVEMSPVFSRLEQLVMQQIAARFGLGASAGGVMVSGGSLANLQALTVARNVAFNAVDTGIVGLKGQPVFFVSEVAHTSMQKAAMMMGLGAKSAIPLRTNKNSQIEIEDFKAKLAQSLRQGQLPFAVVATAGTTVTGSIDPIEQIAAIAHSHQLWLHVDAAYGGALAFSPDHRHLLSGISQANSVTFNPQKWLYVAKTCAVVLFKQFELLDQYFRIRAPYMGEDTQWPNLGELTVQGTRHPDILKLWLSLQHVGTAGYAEIIRHNYEITTQFVEAVKARPILELASEPQMNLVCFRLAPETVSAEECDRLNSQLQSYLLTGHSAQSDSSSADHLERASAPVFLSLPTYRGRRWLKAVLLNPYTQPSTLEKLFKAVDEFVQAQGLD</sequence>
<evidence type="ECO:0000256" key="4">
    <source>
        <dbReference type="ARBA" id="ARBA00022898"/>
    </source>
</evidence>
<evidence type="ECO:0000256" key="3">
    <source>
        <dbReference type="ARBA" id="ARBA00022793"/>
    </source>
</evidence>
<dbReference type="GO" id="GO:0004058">
    <property type="term" value="F:aromatic-L-amino-acid decarboxylase activity"/>
    <property type="evidence" value="ECO:0007669"/>
    <property type="project" value="UniProtKB-ARBA"/>
</dbReference>
<evidence type="ECO:0000256" key="1">
    <source>
        <dbReference type="ARBA" id="ARBA00001933"/>
    </source>
</evidence>
<dbReference type="Gene3D" id="3.40.640.10">
    <property type="entry name" value="Type I PLP-dependent aspartate aminotransferase-like (Major domain)"/>
    <property type="match status" value="1"/>
</dbReference>
<reference evidence="8 9" key="2">
    <citation type="submission" date="2018-06" db="EMBL/GenBank/DDBJ databases">
        <title>Metagenomic assembly of (sub)arctic Cyanobacteria and their associated microbiome from non-axenic cultures.</title>
        <authorList>
            <person name="Baurain D."/>
        </authorList>
    </citation>
    <scope>NUCLEOTIDE SEQUENCE [LARGE SCALE GENOMIC DNA]</scope>
    <source>
        <strain evidence="8">ULC129bin1</strain>
    </source>
</reference>
<reference evidence="9" key="1">
    <citation type="submission" date="2018-04" db="EMBL/GenBank/DDBJ databases">
        <authorList>
            <person name="Cornet L."/>
        </authorList>
    </citation>
    <scope>NUCLEOTIDE SEQUENCE [LARGE SCALE GENOMIC DNA]</scope>
</reference>
<evidence type="ECO:0000256" key="6">
    <source>
        <dbReference type="PIRSR" id="PIRSR602129-50"/>
    </source>
</evidence>
<dbReference type="InterPro" id="IPR002129">
    <property type="entry name" value="PyrdxlP-dep_de-COase"/>
</dbReference>
<protein>
    <submittedName>
        <fullName evidence="8">Aspartate aminotransferase family protein</fullName>
    </submittedName>
</protein>
<dbReference type="GO" id="GO:0005737">
    <property type="term" value="C:cytoplasm"/>
    <property type="evidence" value="ECO:0007669"/>
    <property type="project" value="TreeGrafter"/>
</dbReference>
<evidence type="ECO:0000256" key="5">
    <source>
        <dbReference type="ARBA" id="ARBA00023239"/>
    </source>
</evidence>
<keyword evidence="4 6" id="KW-0663">Pyridoxal phosphate</keyword>
<dbReference type="EMBL" id="QBMC01000080">
    <property type="protein sequence ID" value="PZO16410.1"/>
    <property type="molecule type" value="Genomic_DNA"/>
</dbReference>
<keyword evidence="8" id="KW-0032">Aminotransferase</keyword>
<dbReference type="PANTHER" id="PTHR45677:SF8">
    <property type="entry name" value="CYSTEINE SULFINIC ACID DECARBOXYLASE"/>
    <property type="match status" value="1"/>
</dbReference>
<gene>
    <name evidence="8" type="ORF">DCF25_12465</name>
</gene>
<dbReference type="InterPro" id="IPR015421">
    <property type="entry name" value="PyrdxlP-dep_Trfase_major"/>
</dbReference>